<sequence>PAPPARPGPRSSSSSSRHRSAGPSASCHCRWGSTGMSLGVLPPPGAGTAPADPPLRSRRVVFEDELVASGRPTESIPSAKGRHKRGPSSGPPGLAPRPHALPDYVVRYPVIRSSQQREGYKGVFQDQLWEYTDLLWEIRSTFPMELEASSKAPAAQRAHQDGSRMAHVLHEYLRKKDWAFLAKQQRCEYLKQKLTHIKARIQEYDRDCAGTF</sequence>
<reference evidence="4" key="3">
    <citation type="submission" date="2025-09" db="UniProtKB">
        <authorList>
            <consortium name="Ensembl"/>
        </authorList>
    </citation>
    <scope>IDENTIFICATION</scope>
</reference>
<reference evidence="4" key="1">
    <citation type="submission" date="2020-03" db="EMBL/GenBank/DDBJ databases">
        <title>Melopsittacus undulatus (budgerigar) genome, bMelUnd1, maternal haplotype with Z.</title>
        <authorList>
            <person name="Gedman G."/>
            <person name="Mountcastle J."/>
            <person name="Haase B."/>
            <person name="Formenti G."/>
            <person name="Wright T."/>
            <person name="Apodaca J."/>
            <person name="Pelan S."/>
            <person name="Chow W."/>
            <person name="Rhie A."/>
            <person name="Howe K."/>
            <person name="Fedrigo O."/>
            <person name="Jarvis E.D."/>
        </authorList>
    </citation>
    <scope>NUCLEOTIDE SEQUENCE [LARGE SCALE GENOMIC DNA]</scope>
</reference>
<feature type="compositionally biased region" description="Low complexity" evidence="3">
    <location>
        <begin position="8"/>
        <end position="26"/>
    </location>
</feature>
<reference evidence="4" key="2">
    <citation type="submission" date="2025-08" db="UniProtKB">
        <authorList>
            <consortium name="Ensembl"/>
        </authorList>
    </citation>
    <scope>IDENTIFICATION</scope>
</reference>
<evidence type="ECO:0000313" key="5">
    <source>
        <dbReference type="Proteomes" id="UP000694405"/>
    </source>
</evidence>
<feature type="region of interest" description="Disordered" evidence="3">
    <location>
        <begin position="1"/>
        <end position="99"/>
    </location>
</feature>
<protein>
    <submittedName>
        <fullName evidence="4">Uncharacterized protein</fullName>
    </submittedName>
</protein>
<dbReference type="GO" id="GO:0005923">
    <property type="term" value="C:bicellular tight junction"/>
    <property type="evidence" value="ECO:0007669"/>
    <property type="project" value="TreeGrafter"/>
</dbReference>
<comment type="similarity">
    <text evidence="1 2">Belongs to the ELL/occludin family.</text>
</comment>
<organism evidence="4 5">
    <name type="scientific">Melopsittacus undulatus</name>
    <name type="common">Budgerigar</name>
    <name type="synonym">Psittacus undulatus</name>
    <dbReference type="NCBI Taxonomy" id="13146"/>
    <lineage>
        <taxon>Eukaryota</taxon>
        <taxon>Metazoa</taxon>
        <taxon>Chordata</taxon>
        <taxon>Craniata</taxon>
        <taxon>Vertebrata</taxon>
        <taxon>Euteleostomi</taxon>
        <taxon>Archelosauria</taxon>
        <taxon>Archosauria</taxon>
        <taxon>Dinosauria</taxon>
        <taxon>Saurischia</taxon>
        <taxon>Theropoda</taxon>
        <taxon>Coelurosauria</taxon>
        <taxon>Aves</taxon>
        <taxon>Neognathae</taxon>
        <taxon>Neoaves</taxon>
        <taxon>Telluraves</taxon>
        <taxon>Australaves</taxon>
        <taxon>Psittaciformes</taxon>
        <taxon>Psittaculidae</taxon>
        <taxon>Melopsittacus</taxon>
    </lineage>
</organism>
<dbReference type="InterPro" id="IPR031176">
    <property type="entry name" value="ELL/occludin"/>
</dbReference>
<dbReference type="GO" id="GO:0016324">
    <property type="term" value="C:apical plasma membrane"/>
    <property type="evidence" value="ECO:0007669"/>
    <property type="project" value="TreeGrafter"/>
</dbReference>
<dbReference type="GO" id="GO:0070830">
    <property type="term" value="P:bicellular tight junction assembly"/>
    <property type="evidence" value="ECO:0007669"/>
    <property type="project" value="TreeGrafter"/>
</dbReference>
<dbReference type="Pfam" id="PF07303">
    <property type="entry name" value="Occludin_ELL"/>
    <property type="match status" value="1"/>
</dbReference>
<dbReference type="Ensembl" id="ENSMUNT00000030293.1">
    <property type="protein sequence ID" value="ENSMUNP00000026463.1"/>
    <property type="gene ID" value="ENSMUNG00000017438.1"/>
</dbReference>
<evidence type="ECO:0000256" key="1">
    <source>
        <dbReference type="ARBA" id="ARBA00009171"/>
    </source>
</evidence>
<proteinExistence type="inferred from homology"/>
<evidence type="ECO:0000256" key="2">
    <source>
        <dbReference type="PROSITE-ProRule" id="PRU01324"/>
    </source>
</evidence>
<evidence type="ECO:0000256" key="3">
    <source>
        <dbReference type="SAM" id="MobiDB-lite"/>
    </source>
</evidence>
<dbReference type="PANTHER" id="PTHR23288">
    <property type="entry name" value="OCCLUDIN AND RNA POLYMERASE II ELONGATION FACTOR ELL"/>
    <property type="match status" value="1"/>
</dbReference>
<dbReference type="Gene3D" id="6.10.140.340">
    <property type="match status" value="1"/>
</dbReference>
<dbReference type="AlphaFoldDB" id="A0A8V5GQJ1"/>
<keyword evidence="5" id="KW-1185">Reference proteome</keyword>
<accession>A0A8V5GQJ1</accession>
<dbReference type="PANTHER" id="PTHR23288:SF3">
    <property type="entry name" value="MARVEL DOMAIN-CONTAINING PROTEIN 2"/>
    <property type="match status" value="1"/>
</dbReference>
<dbReference type="GO" id="GO:0031410">
    <property type="term" value="C:cytoplasmic vesicle"/>
    <property type="evidence" value="ECO:0007669"/>
    <property type="project" value="TreeGrafter"/>
</dbReference>
<dbReference type="InterPro" id="IPR010844">
    <property type="entry name" value="Occludin_ELL"/>
</dbReference>
<dbReference type="SUPFAM" id="SSF144292">
    <property type="entry name" value="occludin/ELL-like"/>
    <property type="match status" value="1"/>
</dbReference>
<dbReference type="PROSITE" id="PS51980">
    <property type="entry name" value="OCEL"/>
    <property type="match status" value="1"/>
</dbReference>
<name>A0A8V5GQJ1_MELUD</name>
<dbReference type="Proteomes" id="UP000694405">
    <property type="component" value="Chromosome 19"/>
</dbReference>
<evidence type="ECO:0000313" key="4">
    <source>
        <dbReference type="Ensembl" id="ENSMUNP00000026463.1"/>
    </source>
</evidence>